<dbReference type="SUPFAM" id="SSF53041">
    <property type="entry name" value="Resolvase-like"/>
    <property type="match status" value="1"/>
</dbReference>
<dbReference type="InterPro" id="IPR038109">
    <property type="entry name" value="DNA_bind_recomb_sf"/>
</dbReference>
<evidence type="ECO:0000259" key="2">
    <source>
        <dbReference type="PROSITE" id="PS51737"/>
    </source>
</evidence>
<dbReference type="PROSITE" id="PS51736">
    <property type="entry name" value="RECOMBINASES_3"/>
    <property type="match status" value="1"/>
</dbReference>
<dbReference type="InterPro" id="IPR036162">
    <property type="entry name" value="Resolvase-like_N_sf"/>
</dbReference>
<accession>A0A1F5WNR6</accession>
<gene>
    <name evidence="3" type="ORF">A3F23_02115</name>
</gene>
<protein>
    <recommendedName>
        <fullName evidence="5">Recombinase domain-containing protein</fullName>
    </recommendedName>
</protein>
<dbReference type="GO" id="GO:0003677">
    <property type="term" value="F:DNA binding"/>
    <property type="evidence" value="ECO:0007669"/>
    <property type="project" value="InterPro"/>
</dbReference>
<dbReference type="Gene3D" id="3.40.50.1390">
    <property type="entry name" value="Resolvase, N-terminal catalytic domain"/>
    <property type="match status" value="1"/>
</dbReference>
<feature type="domain" description="Resolvase/invertase-type recombinase catalytic" evidence="1">
    <location>
        <begin position="1"/>
        <end position="131"/>
    </location>
</feature>
<dbReference type="GO" id="GO:0000150">
    <property type="term" value="F:DNA strand exchange activity"/>
    <property type="evidence" value="ECO:0007669"/>
    <property type="project" value="InterPro"/>
</dbReference>
<evidence type="ECO:0000313" key="3">
    <source>
        <dbReference type="EMBL" id="OGF77270.1"/>
    </source>
</evidence>
<dbReference type="InterPro" id="IPR006119">
    <property type="entry name" value="Resolv_N"/>
</dbReference>
<dbReference type="InterPro" id="IPR050639">
    <property type="entry name" value="SSR_resolvase"/>
</dbReference>
<dbReference type="PANTHER" id="PTHR30461">
    <property type="entry name" value="DNA-INVERTASE FROM LAMBDOID PROPHAGE"/>
    <property type="match status" value="1"/>
</dbReference>
<dbReference type="InterPro" id="IPR011109">
    <property type="entry name" value="DNA_bind_recombinase_dom"/>
</dbReference>
<evidence type="ECO:0008006" key="5">
    <source>
        <dbReference type="Google" id="ProtNLM"/>
    </source>
</evidence>
<evidence type="ECO:0000313" key="4">
    <source>
        <dbReference type="Proteomes" id="UP000177723"/>
    </source>
</evidence>
<dbReference type="CDD" id="cd00338">
    <property type="entry name" value="Ser_Recombinase"/>
    <property type="match status" value="1"/>
</dbReference>
<dbReference type="Proteomes" id="UP000177723">
    <property type="component" value="Unassembled WGS sequence"/>
</dbReference>
<dbReference type="SMART" id="SM00857">
    <property type="entry name" value="Resolvase"/>
    <property type="match status" value="1"/>
</dbReference>
<comment type="caution">
    <text evidence="3">The sequence shown here is derived from an EMBL/GenBank/DDBJ whole genome shotgun (WGS) entry which is preliminary data.</text>
</comment>
<dbReference type="InterPro" id="IPR025827">
    <property type="entry name" value="Zn_ribbon_recom_dom"/>
</dbReference>
<sequence>MSIDSQTKEMLQLAQRDGLRVIEIKREAHSAKAVGQRQVFNEMVDGMRIGKFNGILTWAPDRLSRNAGDLGVLVDLLDQKVIVEIRTFTQRFTNNPNEKFLLMILGAQGKLENDQKGLNVKRGLRAKCEMGLWPAPAPTGYLNEMRTDRKGYIMVDPVRGPVVRQMFEKVGNDGWSGRKVYRWLREIGFTTVNGRPIWLSNVQKILNTSLHCGEFEYPVKSGNWYKGRHEPLISKELFLRAKEVMKRESEFRYMSKDFAFTRLMKCGLCGSGVTAQEKHKQLKRGGSATYIYYGCTRTKNINCPISYLREEDLIVQLSGLIDTLSIDELGLRKHLKEDIDCHQKFQQMIGGSNQKIHLHDVDLKNYAKHVLSMGSTDEKRQILSHLKNRLVLKDRVVTIE</sequence>
<dbReference type="Gene3D" id="3.90.1750.20">
    <property type="entry name" value="Putative Large Serine Recombinase, Chain B, Domain 2"/>
    <property type="match status" value="1"/>
</dbReference>
<name>A0A1F5WNR6_9BACT</name>
<feature type="domain" description="Recombinase" evidence="2">
    <location>
        <begin position="138"/>
        <end position="251"/>
    </location>
</feature>
<dbReference type="EMBL" id="MFHT01000025">
    <property type="protein sequence ID" value="OGF77270.1"/>
    <property type="molecule type" value="Genomic_DNA"/>
</dbReference>
<dbReference type="Pfam" id="PF00239">
    <property type="entry name" value="Resolvase"/>
    <property type="match status" value="1"/>
</dbReference>
<evidence type="ECO:0000259" key="1">
    <source>
        <dbReference type="PROSITE" id="PS51736"/>
    </source>
</evidence>
<dbReference type="Pfam" id="PF13408">
    <property type="entry name" value="Zn_ribbon_recom"/>
    <property type="match status" value="1"/>
</dbReference>
<reference evidence="3 4" key="1">
    <citation type="journal article" date="2016" name="Nat. Commun.">
        <title>Thousands of microbial genomes shed light on interconnected biogeochemical processes in an aquifer system.</title>
        <authorList>
            <person name="Anantharaman K."/>
            <person name="Brown C.T."/>
            <person name="Hug L.A."/>
            <person name="Sharon I."/>
            <person name="Castelle C.J."/>
            <person name="Probst A.J."/>
            <person name="Thomas B.C."/>
            <person name="Singh A."/>
            <person name="Wilkins M.J."/>
            <person name="Karaoz U."/>
            <person name="Brodie E.L."/>
            <person name="Williams K.H."/>
            <person name="Hubbard S.S."/>
            <person name="Banfield J.F."/>
        </authorList>
    </citation>
    <scope>NUCLEOTIDE SEQUENCE [LARGE SCALE GENOMIC DNA]</scope>
</reference>
<dbReference type="Pfam" id="PF07508">
    <property type="entry name" value="Recombinase"/>
    <property type="match status" value="1"/>
</dbReference>
<dbReference type="PANTHER" id="PTHR30461:SF23">
    <property type="entry name" value="DNA RECOMBINASE-RELATED"/>
    <property type="match status" value="1"/>
</dbReference>
<dbReference type="AlphaFoldDB" id="A0A1F5WNR6"/>
<dbReference type="PROSITE" id="PS51737">
    <property type="entry name" value="RECOMBINASE_DNA_BIND"/>
    <property type="match status" value="1"/>
</dbReference>
<organism evidence="3 4">
    <name type="scientific">Candidatus Giovannonibacteria bacterium RIFCSPHIGHO2_12_FULL_43_15</name>
    <dbReference type="NCBI Taxonomy" id="1798341"/>
    <lineage>
        <taxon>Bacteria</taxon>
        <taxon>Candidatus Giovannoniibacteriota</taxon>
    </lineage>
</organism>
<proteinExistence type="predicted"/>